<evidence type="ECO:0000256" key="2">
    <source>
        <dbReference type="SAM" id="MobiDB-lite"/>
    </source>
</evidence>
<dbReference type="Proteomes" id="UP000261500">
    <property type="component" value="Unplaced"/>
</dbReference>
<dbReference type="AlphaFoldDB" id="A0A3B3VLA2"/>
<feature type="region of interest" description="Disordered" evidence="2">
    <location>
        <begin position="200"/>
        <end position="253"/>
    </location>
</feature>
<reference evidence="4" key="2">
    <citation type="submission" date="2025-09" db="UniProtKB">
        <authorList>
            <consortium name="Ensembl"/>
        </authorList>
    </citation>
    <scope>IDENTIFICATION</scope>
</reference>
<feature type="domain" description="J" evidence="3">
    <location>
        <begin position="3"/>
        <end position="70"/>
    </location>
</feature>
<feature type="compositionally biased region" description="Polar residues" evidence="2">
    <location>
        <begin position="322"/>
        <end position="331"/>
    </location>
</feature>
<reference evidence="4" key="1">
    <citation type="submission" date="2025-08" db="UniProtKB">
        <authorList>
            <consortium name="Ensembl"/>
        </authorList>
    </citation>
    <scope>IDENTIFICATION</scope>
</reference>
<dbReference type="PANTHER" id="PTHR45168">
    <property type="entry name" value="DNAJ HOMOLOG SUBFAMILY B MEMBER 2"/>
    <property type="match status" value="1"/>
</dbReference>
<dbReference type="Gene3D" id="6.10.140.100">
    <property type="match status" value="1"/>
</dbReference>
<dbReference type="CDD" id="cd06257">
    <property type="entry name" value="DnaJ"/>
    <property type="match status" value="1"/>
</dbReference>
<dbReference type="InterPro" id="IPR001623">
    <property type="entry name" value="DnaJ_domain"/>
</dbReference>
<evidence type="ECO:0000313" key="5">
    <source>
        <dbReference type="Proteomes" id="UP000261500"/>
    </source>
</evidence>
<dbReference type="InterPro" id="IPR036869">
    <property type="entry name" value="J_dom_sf"/>
</dbReference>
<dbReference type="InterPro" id="IPR043183">
    <property type="entry name" value="DNJB2/6-like"/>
</dbReference>
<feature type="region of interest" description="Disordered" evidence="2">
    <location>
        <begin position="265"/>
        <end position="284"/>
    </location>
</feature>
<name>A0A3B3VLA2_9TELE</name>
<dbReference type="GO" id="GO:0051082">
    <property type="term" value="F:unfolded protein binding"/>
    <property type="evidence" value="ECO:0007669"/>
    <property type="project" value="InterPro"/>
</dbReference>
<feature type="region of interest" description="Disordered" evidence="2">
    <location>
        <begin position="318"/>
        <end position="358"/>
    </location>
</feature>
<evidence type="ECO:0000256" key="1">
    <source>
        <dbReference type="ARBA" id="ARBA00023186"/>
    </source>
</evidence>
<proteinExistence type="predicted"/>
<dbReference type="GO" id="GO:0030544">
    <property type="term" value="F:Hsp70 protein binding"/>
    <property type="evidence" value="ECO:0007669"/>
    <property type="project" value="InterPro"/>
</dbReference>
<dbReference type="Pfam" id="PF00226">
    <property type="entry name" value="DnaJ"/>
    <property type="match status" value="1"/>
</dbReference>
<dbReference type="GeneTree" id="ENSGT00940000160220"/>
<sequence>MVNYYSVLGVSRNASQDDIKKAYRKLALKWHPDKNPDNKEEAEKKFKELAEAYEVLSDSSTTTDFSDLPGFTFTFRNPDEVFREFFGGQDPFASFFDDFASFGVPHSRLGPSRFFSFPSSGVEFSSFSSSFGGLGGMESMGGSNFRSVSTSTRIVNGKSTTTKKIKENGKERIEIEEDGVLKSVLINGVEDEMALAMELSRREGEKSSQKPSIMNGSARDYDRSATPHRSFSAAPSYNHAATGDSEDEEDDEDLQMALACSLSEMEAQQKESSTTFIPGAGGRGRTKRVKVGGCMGEGQKVNLSSGCKVAAGEQDDGGHFKSGTSSGNIIETKQKGTKEPDTAAATALPSEEKVKPAAKTSEGCVKKKKCGCVMC</sequence>
<dbReference type="Ensembl" id="ENSPLAT00000017189.1">
    <property type="protein sequence ID" value="ENSPLAP00000025771.1"/>
    <property type="gene ID" value="ENSPLAG00000013052.1"/>
</dbReference>
<dbReference type="PRINTS" id="PR00625">
    <property type="entry name" value="JDOMAIN"/>
</dbReference>
<protein>
    <submittedName>
        <fullName evidence="4">DnaJ heat shock protein family (Hsp40) member B2</fullName>
    </submittedName>
</protein>
<organism evidence="4 5">
    <name type="scientific">Poecilia latipinna</name>
    <name type="common">sailfin molly</name>
    <dbReference type="NCBI Taxonomy" id="48699"/>
    <lineage>
        <taxon>Eukaryota</taxon>
        <taxon>Metazoa</taxon>
        <taxon>Chordata</taxon>
        <taxon>Craniata</taxon>
        <taxon>Vertebrata</taxon>
        <taxon>Euteleostomi</taxon>
        <taxon>Actinopterygii</taxon>
        <taxon>Neopterygii</taxon>
        <taxon>Teleostei</taxon>
        <taxon>Neoteleostei</taxon>
        <taxon>Acanthomorphata</taxon>
        <taxon>Ovalentaria</taxon>
        <taxon>Atherinomorphae</taxon>
        <taxon>Cyprinodontiformes</taxon>
        <taxon>Poeciliidae</taxon>
        <taxon>Poeciliinae</taxon>
        <taxon>Poecilia</taxon>
    </lineage>
</organism>
<keyword evidence="1" id="KW-0143">Chaperone</keyword>
<dbReference type="PROSITE" id="PS50076">
    <property type="entry name" value="DNAJ_2"/>
    <property type="match status" value="1"/>
</dbReference>
<dbReference type="Gene3D" id="1.10.287.110">
    <property type="entry name" value="DnaJ domain"/>
    <property type="match status" value="1"/>
</dbReference>
<dbReference type="STRING" id="48699.ENSPLAP00000025771"/>
<keyword evidence="5" id="KW-1185">Reference proteome</keyword>
<dbReference type="SMART" id="SM00726">
    <property type="entry name" value="UIM"/>
    <property type="match status" value="2"/>
</dbReference>
<dbReference type="PANTHER" id="PTHR45168:SF3">
    <property type="entry name" value="DNAJ HEAT SHOCK PROTEIN FAMILY (HSP40) MEMBER B2"/>
    <property type="match status" value="1"/>
</dbReference>
<dbReference type="InterPro" id="IPR003903">
    <property type="entry name" value="UIM_dom"/>
</dbReference>
<feature type="compositionally biased region" description="Basic and acidic residues" evidence="2">
    <location>
        <begin position="332"/>
        <end position="341"/>
    </location>
</feature>
<evidence type="ECO:0000313" key="4">
    <source>
        <dbReference type="Ensembl" id="ENSPLAP00000025771.1"/>
    </source>
</evidence>
<dbReference type="SUPFAM" id="SSF46565">
    <property type="entry name" value="Chaperone J-domain"/>
    <property type="match status" value="1"/>
</dbReference>
<accession>A0A3B3VLA2</accession>
<feature type="compositionally biased region" description="Acidic residues" evidence="2">
    <location>
        <begin position="244"/>
        <end position="253"/>
    </location>
</feature>
<dbReference type="PROSITE" id="PS50330">
    <property type="entry name" value="UIM"/>
    <property type="match status" value="1"/>
</dbReference>
<evidence type="ECO:0000259" key="3">
    <source>
        <dbReference type="PROSITE" id="PS50076"/>
    </source>
</evidence>
<dbReference type="SMART" id="SM00271">
    <property type="entry name" value="DnaJ"/>
    <property type="match status" value="1"/>
</dbReference>